<feature type="transmembrane region" description="Helical" evidence="1">
    <location>
        <begin position="53"/>
        <end position="74"/>
    </location>
</feature>
<evidence type="ECO:0000313" key="3">
    <source>
        <dbReference type="EMBL" id="CAB4600646.1"/>
    </source>
</evidence>
<organism evidence="3">
    <name type="scientific">freshwater metagenome</name>
    <dbReference type="NCBI Taxonomy" id="449393"/>
    <lineage>
        <taxon>unclassified sequences</taxon>
        <taxon>metagenomes</taxon>
        <taxon>ecological metagenomes</taxon>
    </lineage>
</organism>
<dbReference type="GO" id="GO:0008137">
    <property type="term" value="F:NADH dehydrogenase (ubiquinone) activity"/>
    <property type="evidence" value="ECO:0007669"/>
    <property type="project" value="InterPro"/>
</dbReference>
<sequence length="180" mass="18967">MELFVFVVAAAMILAGAIGVVVRSHPVHAALSLILTLFGVAVMFVAQEAHFLAAVQVIVYAGAIVVLFLFVIMLLGVDRTEDIKTEPFKVQRPLAVIVGLGVIGLVTAAVVASRDVVSSRGSGLVTPDMADPDSNIRQLSRSVFGDYVVAFEVTSVLLVVAVVGTVLLTRRVKPVVKEAS</sequence>
<keyword evidence="1" id="KW-0812">Transmembrane</keyword>
<dbReference type="EMBL" id="CAEZUK010000097">
    <property type="protein sequence ID" value="CAB4600646.1"/>
    <property type="molecule type" value="Genomic_DNA"/>
</dbReference>
<name>A0A6J6GHB6_9ZZZZ</name>
<reference evidence="3" key="1">
    <citation type="submission" date="2020-05" db="EMBL/GenBank/DDBJ databases">
        <authorList>
            <person name="Chiriac C."/>
            <person name="Salcher M."/>
            <person name="Ghai R."/>
            <person name="Kavagutti S V."/>
        </authorList>
    </citation>
    <scope>NUCLEOTIDE SEQUENCE</scope>
</reference>
<dbReference type="EMBL" id="CAEZZV010000013">
    <property type="protein sequence ID" value="CAB4769442.1"/>
    <property type="molecule type" value="Genomic_DNA"/>
</dbReference>
<dbReference type="InterPro" id="IPR001457">
    <property type="entry name" value="NADH_UbQ/plastoQ_OxRdtase_su6"/>
</dbReference>
<proteinExistence type="predicted"/>
<dbReference type="InterPro" id="IPR042106">
    <property type="entry name" value="Nuo/plastoQ_OxRdtase_6_NuoJ"/>
</dbReference>
<dbReference type="PANTHER" id="PTHR33269:SF19">
    <property type="entry name" value="NADH-QUINONE OXIDOREDUCTASE SUBUNIT J"/>
    <property type="match status" value="1"/>
</dbReference>
<evidence type="ECO:0000313" key="2">
    <source>
        <dbReference type="EMBL" id="CAB4547972.1"/>
    </source>
</evidence>
<feature type="transmembrane region" description="Helical" evidence="1">
    <location>
        <begin position="94"/>
        <end position="112"/>
    </location>
</feature>
<dbReference type="Pfam" id="PF00499">
    <property type="entry name" value="Oxidored_q3"/>
    <property type="match status" value="1"/>
</dbReference>
<keyword evidence="1" id="KW-1133">Transmembrane helix</keyword>
<evidence type="ECO:0000313" key="5">
    <source>
        <dbReference type="EMBL" id="CAB4769442.1"/>
    </source>
</evidence>
<dbReference type="EMBL" id="CAEZSL010000121">
    <property type="protein sequence ID" value="CAB4547972.1"/>
    <property type="molecule type" value="Genomic_DNA"/>
</dbReference>
<dbReference type="PANTHER" id="PTHR33269">
    <property type="entry name" value="NADH-UBIQUINONE OXIDOREDUCTASE CHAIN 6"/>
    <property type="match status" value="1"/>
</dbReference>
<feature type="transmembrane region" description="Helical" evidence="1">
    <location>
        <begin position="29"/>
        <end position="46"/>
    </location>
</feature>
<dbReference type="AlphaFoldDB" id="A0A6J6GHB6"/>
<accession>A0A6J6GHB6</accession>
<keyword evidence="1" id="KW-0472">Membrane</keyword>
<feature type="transmembrane region" description="Helical" evidence="1">
    <location>
        <begin position="147"/>
        <end position="168"/>
    </location>
</feature>
<dbReference type="EMBL" id="CAEZVL010000042">
    <property type="protein sequence ID" value="CAB4626436.1"/>
    <property type="molecule type" value="Genomic_DNA"/>
</dbReference>
<dbReference type="Gene3D" id="1.20.120.1200">
    <property type="entry name" value="NADH-ubiquinone/plastoquinone oxidoreductase chain 6, subunit NuoJ"/>
    <property type="match status" value="1"/>
</dbReference>
<evidence type="ECO:0000313" key="4">
    <source>
        <dbReference type="EMBL" id="CAB4626436.1"/>
    </source>
</evidence>
<evidence type="ECO:0000256" key="1">
    <source>
        <dbReference type="SAM" id="Phobius"/>
    </source>
</evidence>
<evidence type="ECO:0000313" key="6">
    <source>
        <dbReference type="EMBL" id="CAB5112870.1"/>
    </source>
</evidence>
<protein>
    <submittedName>
        <fullName evidence="3">Unannotated protein</fullName>
    </submittedName>
</protein>
<dbReference type="EMBL" id="CAFBRX010000015">
    <property type="protein sequence ID" value="CAB5112870.1"/>
    <property type="molecule type" value="Genomic_DNA"/>
</dbReference>
<gene>
    <name evidence="2" type="ORF">UFOPK1421_01077</name>
    <name evidence="3" type="ORF">UFOPK1820_00704</name>
    <name evidence="4" type="ORF">UFOPK1960_00417</name>
    <name evidence="5" type="ORF">UFOPK2921_00177</name>
    <name evidence="6" type="ORF">UFOPK4422_00260</name>
</gene>